<dbReference type="Pfam" id="PF03916">
    <property type="entry name" value="NrfD"/>
    <property type="match status" value="1"/>
</dbReference>
<evidence type="ECO:0000256" key="6">
    <source>
        <dbReference type="ARBA" id="ARBA00023136"/>
    </source>
</evidence>
<feature type="transmembrane region" description="Helical" evidence="7">
    <location>
        <begin position="286"/>
        <end position="313"/>
    </location>
</feature>
<feature type="transmembrane region" description="Helical" evidence="7">
    <location>
        <begin position="251"/>
        <end position="274"/>
    </location>
</feature>
<feature type="transmembrane region" description="Helical" evidence="7">
    <location>
        <begin position="23"/>
        <end position="45"/>
    </location>
</feature>
<comment type="subcellular location">
    <subcellularLocation>
        <location evidence="1">Cell membrane</location>
        <topology evidence="1">Multi-pass membrane protein</topology>
    </subcellularLocation>
</comment>
<feature type="transmembrane region" description="Helical" evidence="7">
    <location>
        <begin position="211"/>
        <end position="231"/>
    </location>
</feature>
<comment type="similarity">
    <text evidence="2">Belongs to the NrfD family.</text>
</comment>
<evidence type="ECO:0000256" key="4">
    <source>
        <dbReference type="ARBA" id="ARBA00022692"/>
    </source>
</evidence>
<protein>
    <submittedName>
        <fullName evidence="8">Formate-dependent nitrite reductase, membrane component NrfD</fullName>
    </submittedName>
</protein>
<dbReference type="Gene3D" id="1.20.1630.10">
    <property type="entry name" value="Formate dehydrogenase/DMSO reductase domain"/>
    <property type="match status" value="1"/>
</dbReference>
<feature type="transmembrane region" description="Helical" evidence="7">
    <location>
        <begin position="96"/>
        <end position="117"/>
    </location>
</feature>
<evidence type="ECO:0000256" key="2">
    <source>
        <dbReference type="ARBA" id="ARBA00008929"/>
    </source>
</evidence>
<keyword evidence="3" id="KW-1003">Cell membrane</keyword>
<dbReference type="PANTHER" id="PTHR34856">
    <property type="entry name" value="PROTEIN NRFD"/>
    <property type="match status" value="1"/>
</dbReference>
<dbReference type="InterPro" id="IPR052049">
    <property type="entry name" value="Electron_transfer_protein"/>
</dbReference>
<dbReference type="AlphaFoldDB" id="A0A521G276"/>
<evidence type="ECO:0000256" key="5">
    <source>
        <dbReference type="ARBA" id="ARBA00022989"/>
    </source>
</evidence>
<gene>
    <name evidence="8" type="ORF">CDV28_11141</name>
</gene>
<feature type="transmembrane region" description="Helical" evidence="7">
    <location>
        <begin position="177"/>
        <end position="199"/>
    </location>
</feature>
<keyword evidence="4 7" id="KW-0812">Transmembrane</keyword>
<proteinExistence type="inferred from homology"/>
<dbReference type="InterPro" id="IPR005614">
    <property type="entry name" value="NrfD-like"/>
</dbReference>
<keyword evidence="6 7" id="KW-0472">Membrane</keyword>
<keyword evidence="5 7" id="KW-1133">Transmembrane helix</keyword>
<accession>A0A521G276</accession>
<evidence type="ECO:0000313" key="8">
    <source>
        <dbReference type="EMBL" id="TAA75115.1"/>
    </source>
</evidence>
<feature type="transmembrane region" description="Helical" evidence="7">
    <location>
        <begin position="151"/>
        <end position="171"/>
    </location>
</feature>
<organism evidence="8 9">
    <name type="scientific">Candidatus Electronema aureum</name>
    <dbReference type="NCBI Taxonomy" id="2005002"/>
    <lineage>
        <taxon>Bacteria</taxon>
        <taxon>Pseudomonadati</taxon>
        <taxon>Thermodesulfobacteriota</taxon>
        <taxon>Desulfobulbia</taxon>
        <taxon>Desulfobulbales</taxon>
        <taxon>Desulfobulbaceae</taxon>
        <taxon>Candidatus Electronema</taxon>
    </lineage>
</organism>
<evidence type="ECO:0000313" key="9">
    <source>
        <dbReference type="Proteomes" id="UP000316238"/>
    </source>
</evidence>
<keyword evidence="9" id="KW-1185">Reference proteome</keyword>
<dbReference type="EMBL" id="NQJD01000011">
    <property type="protein sequence ID" value="TAA75115.1"/>
    <property type="molecule type" value="Genomic_DNA"/>
</dbReference>
<sequence>MELNIVGTNAITYPAMHVWDWRVAIYLFLGGLSGGLMTMSAINYLRPNRTPESTCSWQIPVLAPILLTIGLFFLNLDLERKLNAFWFYLTFKPVSPMSWGAWIVLIIYPLMILYALASLPKDVKGKITTPAIRNAADTLQPYLLPLAKANVIAGIILAIYTGVLLSTLVARPLWNSAILPVLFLTSGMSAGAAVMIIVAQSKEVKLFFTKVDIWLIITEVVVLLLFFYGHYTGDAAHRQAIMPFFSGSHEFFPYFLSIVALGVCLPLAIVLKFLEVTGEHTEELTTSGLLLMNASAVLVLIGGAVIRFAIVYAGQLSGYGGYM</sequence>
<name>A0A521G276_9BACT</name>
<dbReference type="PANTHER" id="PTHR34856:SF2">
    <property type="entry name" value="PROTEIN NRFD"/>
    <property type="match status" value="1"/>
</dbReference>
<feature type="transmembrane region" description="Helical" evidence="7">
    <location>
        <begin position="57"/>
        <end position="76"/>
    </location>
</feature>
<evidence type="ECO:0000256" key="3">
    <source>
        <dbReference type="ARBA" id="ARBA00022475"/>
    </source>
</evidence>
<reference evidence="8" key="1">
    <citation type="submission" date="2017-07" db="EMBL/GenBank/DDBJ databases">
        <title>The cable genome - Insights into the physiology and evolution of filamentous bacteria capable of sulfide oxidation via long distance electron transfer.</title>
        <authorList>
            <person name="Thorup C."/>
            <person name="Bjerg J.T."/>
            <person name="Schreiber L."/>
            <person name="Nielsen L.P."/>
            <person name="Kjeldsen K.U."/>
            <person name="Boesen T."/>
            <person name="Boggild A."/>
            <person name="Meysman F."/>
            <person name="Geelhoed J."/>
            <person name="Schramm A."/>
        </authorList>
    </citation>
    <scope>NUCLEOTIDE SEQUENCE [LARGE SCALE GENOMIC DNA]</scope>
    <source>
        <strain evidence="8">GS</strain>
    </source>
</reference>
<dbReference type="GO" id="GO:0005886">
    <property type="term" value="C:plasma membrane"/>
    <property type="evidence" value="ECO:0007669"/>
    <property type="project" value="UniProtKB-SubCell"/>
</dbReference>
<comment type="caution">
    <text evidence="8">The sequence shown here is derived from an EMBL/GenBank/DDBJ whole genome shotgun (WGS) entry which is preliminary data.</text>
</comment>
<evidence type="ECO:0000256" key="7">
    <source>
        <dbReference type="SAM" id="Phobius"/>
    </source>
</evidence>
<evidence type="ECO:0000256" key="1">
    <source>
        <dbReference type="ARBA" id="ARBA00004651"/>
    </source>
</evidence>
<dbReference type="Proteomes" id="UP000316238">
    <property type="component" value="Unassembled WGS sequence"/>
</dbReference>